<evidence type="ECO:0000313" key="4">
    <source>
        <dbReference type="EMBL" id="CAF5096394.1"/>
    </source>
</evidence>
<dbReference type="EMBL" id="CAJOBJ010252267">
    <property type="protein sequence ID" value="CAF5096394.1"/>
    <property type="molecule type" value="Genomic_DNA"/>
</dbReference>
<feature type="non-terminal residue" evidence="2">
    <location>
        <position position="1"/>
    </location>
</feature>
<protein>
    <submittedName>
        <fullName evidence="2">Uncharacterized protein</fullName>
    </submittedName>
</protein>
<feature type="compositionally biased region" description="Low complexity" evidence="1">
    <location>
        <begin position="1"/>
        <end position="13"/>
    </location>
</feature>
<comment type="caution">
    <text evidence="2">The sequence shown here is derived from an EMBL/GenBank/DDBJ whole genome shotgun (WGS) entry which is preliminary data.</text>
</comment>
<accession>A0A8S3CN83</accession>
<evidence type="ECO:0000313" key="5">
    <source>
        <dbReference type="Proteomes" id="UP000681967"/>
    </source>
</evidence>
<dbReference type="EMBL" id="CAJOBI010241149">
    <property type="protein sequence ID" value="CAF5085273.1"/>
    <property type="molecule type" value="Genomic_DNA"/>
</dbReference>
<gene>
    <name evidence="2" type="ORF">BYL167_LOCUS53140</name>
    <name evidence="4" type="ORF">GIL414_LOCUS62496</name>
    <name evidence="3" type="ORF">SMN809_LOCUS60958</name>
</gene>
<feature type="region of interest" description="Disordered" evidence="1">
    <location>
        <begin position="1"/>
        <end position="58"/>
    </location>
</feature>
<sequence length="58" mass="6348">SSPIPTTTSISKTVVNENPSEQIDDDDQTAATNNLDQESEEEVQSQQQLRQRADSTAV</sequence>
<reference evidence="2" key="1">
    <citation type="submission" date="2021-02" db="EMBL/GenBank/DDBJ databases">
        <authorList>
            <person name="Nowell W R."/>
        </authorList>
    </citation>
    <scope>NUCLEOTIDE SEQUENCE</scope>
</reference>
<dbReference type="Proteomes" id="UP000681720">
    <property type="component" value="Unassembled WGS sequence"/>
</dbReference>
<dbReference type="AlphaFoldDB" id="A0A8S3CN83"/>
<evidence type="ECO:0000313" key="2">
    <source>
        <dbReference type="EMBL" id="CAF4926055.1"/>
    </source>
</evidence>
<dbReference type="Proteomes" id="UP000676336">
    <property type="component" value="Unassembled WGS sequence"/>
</dbReference>
<evidence type="ECO:0000313" key="3">
    <source>
        <dbReference type="EMBL" id="CAF5085273.1"/>
    </source>
</evidence>
<dbReference type="Proteomes" id="UP000681967">
    <property type="component" value="Unassembled WGS sequence"/>
</dbReference>
<proteinExistence type="predicted"/>
<evidence type="ECO:0000256" key="1">
    <source>
        <dbReference type="SAM" id="MobiDB-lite"/>
    </source>
</evidence>
<organism evidence="2 5">
    <name type="scientific">Rotaria magnacalcarata</name>
    <dbReference type="NCBI Taxonomy" id="392030"/>
    <lineage>
        <taxon>Eukaryota</taxon>
        <taxon>Metazoa</taxon>
        <taxon>Spiralia</taxon>
        <taxon>Gnathifera</taxon>
        <taxon>Rotifera</taxon>
        <taxon>Eurotatoria</taxon>
        <taxon>Bdelloidea</taxon>
        <taxon>Philodinida</taxon>
        <taxon>Philodinidae</taxon>
        <taxon>Rotaria</taxon>
    </lineage>
</organism>
<feature type="non-terminal residue" evidence="2">
    <location>
        <position position="58"/>
    </location>
</feature>
<name>A0A8S3CN83_9BILA</name>
<dbReference type="EMBL" id="CAJOBH010176285">
    <property type="protein sequence ID" value="CAF4926055.1"/>
    <property type="molecule type" value="Genomic_DNA"/>
</dbReference>